<evidence type="ECO:0000313" key="2">
    <source>
        <dbReference type="EMBL" id="HHJ53493.1"/>
    </source>
</evidence>
<gene>
    <name evidence="2" type="ORF">ENJ89_09890</name>
</gene>
<reference evidence="2" key="1">
    <citation type="journal article" date="2020" name="mSystems">
        <title>Genome- and Community-Level Interaction Insights into Carbon Utilization and Element Cycling Functions of Hydrothermarchaeota in Hydrothermal Sediment.</title>
        <authorList>
            <person name="Zhou Z."/>
            <person name="Liu Y."/>
            <person name="Xu W."/>
            <person name="Pan J."/>
            <person name="Luo Z.H."/>
            <person name="Li M."/>
        </authorList>
    </citation>
    <scope>NUCLEOTIDE SEQUENCE [LARGE SCALE GENOMIC DNA]</scope>
    <source>
        <strain evidence="2">HyVt-527</strain>
    </source>
</reference>
<dbReference type="InterPro" id="IPR026444">
    <property type="entry name" value="Secre_tail"/>
</dbReference>
<feature type="domain" description="FlgD/Vpr Ig-like" evidence="1">
    <location>
        <begin position="650"/>
        <end position="698"/>
    </location>
</feature>
<dbReference type="InterPro" id="IPR011055">
    <property type="entry name" value="Dup_hybrid_motif"/>
</dbReference>
<dbReference type="Proteomes" id="UP000886124">
    <property type="component" value="Unassembled WGS sequence"/>
</dbReference>
<accession>A0A7V5PQP8</accession>
<dbReference type="AlphaFoldDB" id="A0A7V5PQP8"/>
<dbReference type="InterPro" id="IPR025965">
    <property type="entry name" value="FlgD/Vpr_Ig-like"/>
</dbReference>
<name>A0A7V5PQP8_CALAY</name>
<dbReference type="Pfam" id="PF13860">
    <property type="entry name" value="FlgD_ig"/>
    <property type="match status" value="1"/>
</dbReference>
<evidence type="ECO:0000259" key="1">
    <source>
        <dbReference type="Pfam" id="PF13860"/>
    </source>
</evidence>
<organism evidence="2">
    <name type="scientific">Caldithrix abyssi</name>
    <dbReference type="NCBI Taxonomy" id="187145"/>
    <lineage>
        <taxon>Bacteria</taxon>
        <taxon>Pseudomonadati</taxon>
        <taxon>Calditrichota</taxon>
        <taxon>Calditrichia</taxon>
        <taxon>Calditrichales</taxon>
        <taxon>Calditrichaceae</taxon>
        <taxon>Caldithrix</taxon>
    </lineage>
</organism>
<dbReference type="Gene3D" id="2.70.70.10">
    <property type="entry name" value="Glucose Permease (Domain IIA)"/>
    <property type="match status" value="1"/>
</dbReference>
<comment type="caution">
    <text evidence="2">The sequence shown here is derived from an EMBL/GenBank/DDBJ whole genome shotgun (WGS) entry which is preliminary data.</text>
</comment>
<sequence>MNGIRNTLFILLFTSAAFAYQWPLKPFDQQHNVSATFCENRPSGDILIHHFHNAIDIPLAEGGEVFAIEAGYVEGVVRTGYASYIRVGRYNYLHVTPLSTLDLNDYVQKGQLVGHTNYPNHIHLIDGYYPDYINPLRKGGIAPFEDGYLPTVAYVKFYMDGTTTEFKNGKVTGLVDIVARLYDKTDNGSLGSNNGIYLAGYQIYDSTGTTALMDPYIPYQFDVRPANEYVTNVYFPGSDLSTYIYILTNRVEKNNYWDTRRFAPGKYKIKVFTEDTRDNRKEFWTTVQVDKQDVTAPAVPLIKQFEGSSNGGWRLSWFKNDSSDVAGYEFWYSVKGEVFKKHSSISAALSAQDTGYTYANYGTSFPLYVRLRAYDDAPIPNYSEFSSTTVMKNNSTAPTVLLVDGFRRRDGYWQEPRHDFVIDYARMLLENDLAFDGCTLKSIAAGQVSLTEYRTAILFLGDDTMFNAAIRQDVADFLEQGGNLFLSGSELAAGLIRAGQADFLADYLHTTLVDDSATVTAVASDRAEASLIAPEGRMPAMDILSPVNGGFTFWTYDAGQTAGVAYKGLFANGGYPGKLGVAGFPFETLADDEARQNLFNEVLRFFDLPVSITDSGGETIPQTQRLLTSYPNPFNSTTRIEFVLPGNKGALKKVQLDVYDAAGRHVKRLMQKKLAPGTYHVVWNGKNESGRMAGSGIYFCVYRHGQKTSTTRLVMIR</sequence>
<protein>
    <submittedName>
        <fullName evidence="2">T9SS type A sorting domain-containing protein</fullName>
    </submittedName>
</protein>
<proteinExistence type="predicted"/>
<dbReference type="EMBL" id="DROD01000627">
    <property type="protein sequence ID" value="HHJ53493.1"/>
    <property type="molecule type" value="Genomic_DNA"/>
</dbReference>
<dbReference type="Gene3D" id="2.60.40.4070">
    <property type="match status" value="1"/>
</dbReference>
<dbReference type="CDD" id="cd12797">
    <property type="entry name" value="M23_peptidase"/>
    <property type="match status" value="1"/>
</dbReference>
<dbReference type="NCBIfam" id="TIGR04183">
    <property type="entry name" value="Por_Secre_tail"/>
    <property type="match status" value="1"/>
</dbReference>